<gene>
    <name evidence="1" type="ORF">NC653_027613</name>
    <name evidence="2" type="ORF">NC653_027616</name>
    <name evidence="3" type="ORF">NC653_027618</name>
    <name evidence="4" type="ORF">NC653_027624</name>
</gene>
<sequence>MSFLRGEEFYLQSSQDDGLFPVASEDLLLPFHSSEHLV</sequence>
<evidence type="ECO:0000313" key="4">
    <source>
        <dbReference type="EMBL" id="KAJ6979530.1"/>
    </source>
</evidence>
<comment type="caution">
    <text evidence="2">The sequence shown here is derived from an EMBL/GenBank/DDBJ whole genome shotgun (WGS) entry which is preliminary data.</text>
</comment>
<keyword evidence="5" id="KW-1185">Reference proteome</keyword>
<evidence type="ECO:0000313" key="2">
    <source>
        <dbReference type="EMBL" id="KAJ6979520.1"/>
    </source>
</evidence>
<evidence type="ECO:0000313" key="5">
    <source>
        <dbReference type="Proteomes" id="UP001164929"/>
    </source>
</evidence>
<dbReference type="Proteomes" id="UP001164929">
    <property type="component" value="Chromosome 11"/>
</dbReference>
<dbReference type="EMBL" id="JAQIZT010000011">
    <property type="protein sequence ID" value="KAJ6979515.1"/>
    <property type="molecule type" value="Genomic_DNA"/>
</dbReference>
<protein>
    <submittedName>
        <fullName evidence="2">Uncharacterized protein</fullName>
    </submittedName>
</protein>
<reference evidence="2" key="1">
    <citation type="journal article" date="2023" name="Mol. Ecol. Resour.">
        <title>Chromosome-level genome assembly of a triploid poplar Populus alba 'Berolinensis'.</title>
        <authorList>
            <person name="Chen S."/>
            <person name="Yu Y."/>
            <person name="Wang X."/>
            <person name="Wang S."/>
            <person name="Zhang T."/>
            <person name="Zhou Y."/>
            <person name="He R."/>
            <person name="Meng N."/>
            <person name="Wang Y."/>
            <person name="Liu W."/>
            <person name="Liu Z."/>
            <person name="Liu J."/>
            <person name="Guo Q."/>
            <person name="Huang H."/>
            <person name="Sederoff R.R."/>
            <person name="Wang G."/>
            <person name="Qu G."/>
            <person name="Chen S."/>
        </authorList>
    </citation>
    <scope>NUCLEOTIDE SEQUENCE</scope>
    <source>
        <strain evidence="2">SC-2020</strain>
    </source>
</reference>
<organism evidence="2 5">
    <name type="scientific">Populus alba x Populus x berolinensis</name>
    <dbReference type="NCBI Taxonomy" id="444605"/>
    <lineage>
        <taxon>Eukaryota</taxon>
        <taxon>Viridiplantae</taxon>
        <taxon>Streptophyta</taxon>
        <taxon>Embryophyta</taxon>
        <taxon>Tracheophyta</taxon>
        <taxon>Spermatophyta</taxon>
        <taxon>Magnoliopsida</taxon>
        <taxon>eudicotyledons</taxon>
        <taxon>Gunneridae</taxon>
        <taxon>Pentapetalae</taxon>
        <taxon>rosids</taxon>
        <taxon>fabids</taxon>
        <taxon>Malpighiales</taxon>
        <taxon>Salicaceae</taxon>
        <taxon>Saliceae</taxon>
        <taxon>Populus</taxon>
    </lineage>
</organism>
<evidence type="ECO:0000313" key="1">
    <source>
        <dbReference type="EMBL" id="KAJ6979515.1"/>
    </source>
</evidence>
<name>A0AAD6Q6E3_9ROSI</name>
<evidence type="ECO:0000313" key="3">
    <source>
        <dbReference type="EMBL" id="KAJ6979523.1"/>
    </source>
</evidence>
<proteinExistence type="predicted"/>
<dbReference type="EMBL" id="JAQIZT010000011">
    <property type="protein sequence ID" value="KAJ6979523.1"/>
    <property type="molecule type" value="Genomic_DNA"/>
</dbReference>
<dbReference type="EMBL" id="JAQIZT010000011">
    <property type="protein sequence ID" value="KAJ6979520.1"/>
    <property type="molecule type" value="Genomic_DNA"/>
</dbReference>
<accession>A0AAD6Q6E3</accession>
<dbReference type="EMBL" id="JAQIZT010000011">
    <property type="protein sequence ID" value="KAJ6979530.1"/>
    <property type="molecule type" value="Genomic_DNA"/>
</dbReference>
<dbReference type="AlphaFoldDB" id="A0AAD6Q6E3"/>